<proteinExistence type="predicted"/>
<reference evidence="1 2" key="1">
    <citation type="journal article" date="2017" name="Nature">
        <title>The Apostasia genome and the evolution of orchids.</title>
        <authorList>
            <person name="Zhang G.Q."/>
            <person name="Liu K.W."/>
            <person name="Li Z."/>
            <person name="Lohaus R."/>
            <person name="Hsiao Y.Y."/>
            <person name="Niu S.C."/>
            <person name="Wang J.Y."/>
            <person name="Lin Y.C."/>
            <person name="Xu Q."/>
            <person name="Chen L.J."/>
            <person name="Yoshida K."/>
            <person name="Fujiwara S."/>
            <person name="Wang Z.W."/>
            <person name="Zhang Y.Q."/>
            <person name="Mitsuda N."/>
            <person name="Wang M."/>
            <person name="Liu G.H."/>
            <person name="Pecoraro L."/>
            <person name="Huang H.X."/>
            <person name="Xiao X.J."/>
            <person name="Lin M."/>
            <person name="Wu X.Y."/>
            <person name="Wu W.L."/>
            <person name="Chen Y.Y."/>
            <person name="Chang S.B."/>
            <person name="Sakamoto S."/>
            <person name="Ohme-Takagi M."/>
            <person name="Yagi M."/>
            <person name="Zeng S.J."/>
            <person name="Shen C.Y."/>
            <person name="Yeh C.M."/>
            <person name="Luo Y.B."/>
            <person name="Tsai W.C."/>
            <person name="Van de Peer Y."/>
            <person name="Liu Z.J."/>
        </authorList>
    </citation>
    <scope>NUCLEOTIDE SEQUENCE [LARGE SCALE GENOMIC DNA]</scope>
    <source>
        <strain evidence="2">cv. Shenzhen</strain>
        <tissue evidence="1">Stem</tissue>
    </source>
</reference>
<dbReference type="Proteomes" id="UP000236161">
    <property type="component" value="Unassembled WGS sequence"/>
</dbReference>
<keyword evidence="2" id="KW-1185">Reference proteome</keyword>
<dbReference type="PANTHER" id="PTHR33710:SF71">
    <property type="entry name" value="ENDONUCLEASE_EXONUCLEASE_PHOSPHATASE DOMAIN-CONTAINING PROTEIN"/>
    <property type="match status" value="1"/>
</dbReference>
<sequence length="318" mass="36754">MIKAIFWNCRGVKKPVSRNHLQALVREHLPVVIYLLETRVQSFSRREVDRLVRQQWDFYVEPSVGKSGGIIVCWLNHITRLHVIHSNKQVVITEATVMGRKNWHIYAVYADKDYIKRQIIWDSISLILDAEIPALMRGDFKCILLQEDKRGGNPSIPAEAHNEFASFLANNDLLDGWNGGQHYTWCNNRKGKARMWVRLDRVCFNSTALSALPGSVVTHLTRIGSDHFPLWVQGRNLEFTPQGSTLKFEDVWLDEEASKEIVVREWQKPAHGSPPTILNHKFASTLRALKIWSQDKFGNIHAKAKYLESRIAECWYEN</sequence>
<evidence type="ECO:0008006" key="3">
    <source>
        <dbReference type="Google" id="ProtNLM"/>
    </source>
</evidence>
<protein>
    <recommendedName>
        <fullName evidence="3">Endonuclease/exonuclease/phosphatase domain-containing protein</fullName>
    </recommendedName>
</protein>
<accession>A0A2I0A6X2</accession>
<dbReference type="OrthoDB" id="786811at2759"/>
<dbReference type="AlphaFoldDB" id="A0A2I0A6X2"/>
<dbReference type="Gene3D" id="3.60.10.10">
    <property type="entry name" value="Endonuclease/exonuclease/phosphatase"/>
    <property type="match status" value="1"/>
</dbReference>
<dbReference type="InterPro" id="IPR036691">
    <property type="entry name" value="Endo/exonu/phosph_ase_sf"/>
</dbReference>
<evidence type="ECO:0000313" key="2">
    <source>
        <dbReference type="Proteomes" id="UP000236161"/>
    </source>
</evidence>
<dbReference type="SUPFAM" id="SSF56219">
    <property type="entry name" value="DNase I-like"/>
    <property type="match status" value="1"/>
</dbReference>
<dbReference type="PANTHER" id="PTHR33710">
    <property type="entry name" value="BNAC02G09200D PROTEIN"/>
    <property type="match status" value="1"/>
</dbReference>
<dbReference type="EMBL" id="KZ452013">
    <property type="protein sequence ID" value="PKA51293.1"/>
    <property type="molecule type" value="Genomic_DNA"/>
</dbReference>
<name>A0A2I0A6X2_9ASPA</name>
<dbReference type="STRING" id="1088818.A0A2I0A6X2"/>
<organism evidence="1 2">
    <name type="scientific">Apostasia shenzhenica</name>
    <dbReference type="NCBI Taxonomy" id="1088818"/>
    <lineage>
        <taxon>Eukaryota</taxon>
        <taxon>Viridiplantae</taxon>
        <taxon>Streptophyta</taxon>
        <taxon>Embryophyta</taxon>
        <taxon>Tracheophyta</taxon>
        <taxon>Spermatophyta</taxon>
        <taxon>Magnoliopsida</taxon>
        <taxon>Liliopsida</taxon>
        <taxon>Asparagales</taxon>
        <taxon>Orchidaceae</taxon>
        <taxon>Apostasioideae</taxon>
        <taxon>Apostasia</taxon>
    </lineage>
</organism>
<gene>
    <name evidence="1" type="ORF">AXF42_Ash002656</name>
</gene>
<evidence type="ECO:0000313" key="1">
    <source>
        <dbReference type="EMBL" id="PKA51293.1"/>
    </source>
</evidence>